<gene>
    <name evidence="2" type="ORF">D2V04_15515</name>
</gene>
<dbReference type="SUPFAM" id="SSF46785">
    <property type="entry name" value="Winged helix' DNA-binding domain"/>
    <property type="match status" value="1"/>
</dbReference>
<protein>
    <submittedName>
        <fullName evidence="2">MarR family transcriptional regulator</fullName>
    </submittedName>
</protein>
<dbReference type="InterPro" id="IPR039422">
    <property type="entry name" value="MarR/SlyA-like"/>
</dbReference>
<dbReference type="RefSeq" id="WP_119514614.1">
    <property type="nucleotide sequence ID" value="NZ_QXFK01000019.1"/>
</dbReference>
<dbReference type="EMBL" id="QXFK01000019">
    <property type="protein sequence ID" value="RIV75688.1"/>
    <property type="molecule type" value="Genomic_DNA"/>
</dbReference>
<dbReference type="PANTHER" id="PTHR33164">
    <property type="entry name" value="TRANSCRIPTIONAL REGULATOR, MARR FAMILY"/>
    <property type="match status" value="1"/>
</dbReference>
<dbReference type="SMART" id="SM00347">
    <property type="entry name" value="HTH_MARR"/>
    <property type="match status" value="1"/>
</dbReference>
<dbReference type="GO" id="GO:0006950">
    <property type="term" value="P:response to stress"/>
    <property type="evidence" value="ECO:0007669"/>
    <property type="project" value="TreeGrafter"/>
</dbReference>
<comment type="caution">
    <text evidence="2">The sequence shown here is derived from an EMBL/GenBank/DDBJ whole genome shotgun (WGS) entry which is preliminary data.</text>
</comment>
<dbReference type="InterPro" id="IPR036390">
    <property type="entry name" value="WH_DNA-bd_sf"/>
</dbReference>
<proteinExistence type="predicted"/>
<feature type="domain" description="HTH marR-type" evidence="1">
    <location>
        <begin position="28"/>
        <end position="162"/>
    </location>
</feature>
<sequence>MNQERSKSRAPDYVLAEKHYDAVSEPAAVRLWLRLLTCSLTIEKRLRRRLAEDFATTLPRFDVLAALDRRAAGMTMGELSRALLVSGGNLTALVRQLERQGHLQMERDPQDRRSWLVRITRSGRAHFKEVAAGHHHWIADMFAGMSADHSQQLYDLLAELKDSLAASSEEPRQ</sequence>
<dbReference type="PROSITE" id="PS50995">
    <property type="entry name" value="HTH_MARR_2"/>
    <property type="match status" value="1"/>
</dbReference>
<dbReference type="Proteomes" id="UP000285092">
    <property type="component" value="Unassembled WGS sequence"/>
</dbReference>
<evidence type="ECO:0000259" key="1">
    <source>
        <dbReference type="PROSITE" id="PS50995"/>
    </source>
</evidence>
<dbReference type="Gene3D" id="1.10.10.10">
    <property type="entry name" value="Winged helix-like DNA-binding domain superfamily/Winged helix DNA-binding domain"/>
    <property type="match status" value="1"/>
</dbReference>
<reference evidence="2 3" key="1">
    <citation type="submission" date="2018-08" db="EMBL/GenBank/DDBJ databases">
        <title>Altererythrobacter sp.Ery1 and Ery12, the genome sequencing of novel strains in genus Alterythrobacter.</title>
        <authorList>
            <person name="Cheng H."/>
            <person name="Wu Y.-H."/>
            <person name="Fang C."/>
            <person name="Xu X.-W."/>
        </authorList>
    </citation>
    <scope>NUCLEOTIDE SEQUENCE [LARGE SCALE GENOMIC DNA]</scope>
    <source>
        <strain evidence="2 3">Ery1</strain>
    </source>
</reference>
<dbReference type="AlphaFoldDB" id="A0A418ND83"/>
<dbReference type="PANTHER" id="PTHR33164:SF43">
    <property type="entry name" value="HTH-TYPE TRANSCRIPTIONAL REPRESSOR YETL"/>
    <property type="match status" value="1"/>
</dbReference>
<dbReference type="GO" id="GO:0003700">
    <property type="term" value="F:DNA-binding transcription factor activity"/>
    <property type="evidence" value="ECO:0007669"/>
    <property type="project" value="InterPro"/>
</dbReference>
<dbReference type="InterPro" id="IPR000835">
    <property type="entry name" value="HTH_MarR-typ"/>
</dbReference>
<evidence type="ECO:0000313" key="3">
    <source>
        <dbReference type="Proteomes" id="UP000285092"/>
    </source>
</evidence>
<name>A0A418ND83_9SPHN</name>
<dbReference type="Pfam" id="PF12802">
    <property type="entry name" value="MarR_2"/>
    <property type="match status" value="1"/>
</dbReference>
<dbReference type="OrthoDB" id="7063965at2"/>
<accession>A0A418ND83</accession>
<dbReference type="InterPro" id="IPR036388">
    <property type="entry name" value="WH-like_DNA-bd_sf"/>
</dbReference>
<dbReference type="PRINTS" id="PR00598">
    <property type="entry name" value="HTHMARR"/>
</dbReference>
<organism evidence="2 3">
    <name type="scientific">Pelagerythrobacter aerophilus</name>
    <dbReference type="NCBI Taxonomy" id="2306995"/>
    <lineage>
        <taxon>Bacteria</taxon>
        <taxon>Pseudomonadati</taxon>
        <taxon>Pseudomonadota</taxon>
        <taxon>Alphaproteobacteria</taxon>
        <taxon>Sphingomonadales</taxon>
        <taxon>Erythrobacteraceae</taxon>
        <taxon>Pelagerythrobacter</taxon>
    </lineage>
</organism>
<keyword evidence="3" id="KW-1185">Reference proteome</keyword>
<evidence type="ECO:0000313" key="2">
    <source>
        <dbReference type="EMBL" id="RIV75688.1"/>
    </source>
</evidence>